<keyword evidence="1" id="KW-0472">Membrane</keyword>
<protein>
    <submittedName>
        <fullName evidence="2">Membrane protein</fullName>
    </submittedName>
</protein>
<keyword evidence="1" id="KW-0812">Transmembrane</keyword>
<feature type="transmembrane region" description="Helical" evidence="1">
    <location>
        <begin position="7"/>
        <end position="24"/>
    </location>
</feature>
<organism evidence="2 3">
    <name type="scientific">Pediococcus claussenii (strain ATCC BAA-344 / DSM 14800 / JCM 18046 / KCTC 3811 / LMG 21948 / P06)</name>
    <dbReference type="NCBI Taxonomy" id="701521"/>
    <lineage>
        <taxon>Bacteria</taxon>
        <taxon>Bacillati</taxon>
        <taxon>Bacillota</taxon>
        <taxon>Bacilli</taxon>
        <taxon>Lactobacillales</taxon>
        <taxon>Lactobacillaceae</taxon>
        <taxon>Pediococcus</taxon>
    </lineage>
</organism>
<dbReference type="Proteomes" id="UP000005444">
    <property type="component" value="Chromosome"/>
</dbReference>
<proteinExistence type="predicted"/>
<evidence type="ECO:0000313" key="2">
    <source>
        <dbReference type="EMBL" id="AEV95790.1"/>
    </source>
</evidence>
<dbReference type="STRING" id="701521.PECL_1572"/>
<keyword evidence="1" id="KW-1133">Transmembrane helix</keyword>
<dbReference type="PATRIC" id="fig|701521.8.peg.1474"/>
<feature type="transmembrane region" description="Helical" evidence="1">
    <location>
        <begin position="30"/>
        <end position="50"/>
    </location>
</feature>
<evidence type="ECO:0000256" key="1">
    <source>
        <dbReference type="SAM" id="Phobius"/>
    </source>
</evidence>
<keyword evidence="3" id="KW-1185">Reference proteome</keyword>
<name>G8PAK1_PEDCP</name>
<accession>G8PAK1</accession>
<sequence>MERMSKELIGVIIAMIIGTVWVFSSFSGALLVALMGILGFVLVKYGTLLISQILAELRSALNLDDKR</sequence>
<gene>
    <name evidence="2" type="ordered locus">PECL_1572</name>
</gene>
<evidence type="ECO:0000313" key="3">
    <source>
        <dbReference type="Proteomes" id="UP000005444"/>
    </source>
</evidence>
<dbReference type="KEGG" id="pce:PECL_1572"/>
<reference evidence="2 3" key="1">
    <citation type="journal article" date="2012" name="J. Bacteriol.">
        <title>Complete Genome Sequence of the Beer Spoilage Organism Pediococcus claussenii ATCC BAA-344T.</title>
        <authorList>
            <person name="Pittet V."/>
            <person name="Abegunde T."/>
            <person name="Marfleet T."/>
            <person name="Haakensen M."/>
            <person name="Morrow K."/>
            <person name="Jayaprakash T."/>
            <person name="Schroeder K."/>
            <person name="Trost B."/>
            <person name="Byrns S."/>
            <person name="Bergsveinson J."/>
            <person name="Kusalik A."/>
            <person name="Ziola B."/>
        </authorList>
    </citation>
    <scope>NUCLEOTIDE SEQUENCE [LARGE SCALE GENOMIC DNA]</scope>
    <source>
        <strain evidence="2 3">ATCC BAA-344</strain>
    </source>
</reference>
<dbReference type="HOGENOM" id="CLU_205297_0_0_9"/>
<dbReference type="EMBL" id="CP003137">
    <property type="protein sequence ID" value="AEV95790.1"/>
    <property type="molecule type" value="Genomic_DNA"/>
</dbReference>
<dbReference type="AlphaFoldDB" id="G8PAK1"/>